<feature type="transmembrane region" description="Helical" evidence="1">
    <location>
        <begin position="31"/>
        <end position="48"/>
    </location>
</feature>
<keyword evidence="1" id="KW-1133">Transmembrane helix</keyword>
<feature type="transmembrane region" description="Helical" evidence="1">
    <location>
        <begin position="6"/>
        <end position="24"/>
    </location>
</feature>
<feature type="transmembrane region" description="Helical" evidence="1">
    <location>
        <begin position="60"/>
        <end position="77"/>
    </location>
</feature>
<dbReference type="EMBL" id="UINC01137244">
    <property type="protein sequence ID" value="SVD22469.1"/>
    <property type="molecule type" value="Genomic_DNA"/>
</dbReference>
<gene>
    <name evidence="2" type="ORF">METZ01_LOCUS375323</name>
</gene>
<name>A0A382TK32_9ZZZZ</name>
<sequence>MITYLLFPVGLFLLVYSVVLAFFFKKRRLASLIWLWGVLGTFILFLLVDYLTTFTLLSKIPYFSDALLWLIPIYYFFTLYQSYRAYGSDLGASIPTFFQFIGQMSVLLIILSFWFVYSIFMTTDYQENTFDLRQEAPSFFTEESKLEYPNDAELIHTSYRKWGANVGKDIIIRVEDIDSFIQKAVTQYKFYEMVLDFPDIGDSSLGEGSDDVGNVLLPPFCMGVKTVDVIPRYFKKTRKVTEPENFCGV</sequence>
<proteinExistence type="predicted"/>
<keyword evidence="1" id="KW-0812">Transmembrane</keyword>
<organism evidence="2">
    <name type="scientific">marine metagenome</name>
    <dbReference type="NCBI Taxonomy" id="408172"/>
    <lineage>
        <taxon>unclassified sequences</taxon>
        <taxon>metagenomes</taxon>
        <taxon>ecological metagenomes</taxon>
    </lineage>
</organism>
<reference evidence="2" key="1">
    <citation type="submission" date="2018-05" db="EMBL/GenBank/DDBJ databases">
        <authorList>
            <person name="Lanie J.A."/>
            <person name="Ng W.-L."/>
            <person name="Kazmierczak K.M."/>
            <person name="Andrzejewski T.M."/>
            <person name="Davidsen T.M."/>
            <person name="Wayne K.J."/>
            <person name="Tettelin H."/>
            <person name="Glass J.I."/>
            <person name="Rusch D."/>
            <person name="Podicherti R."/>
            <person name="Tsui H.-C.T."/>
            <person name="Winkler M.E."/>
        </authorList>
    </citation>
    <scope>NUCLEOTIDE SEQUENCE</scope>
</reference>
<accession>A0A382TK32</accession>
<protein>
    <submittedName>
        <fullName evidence="2">Uncharacterized protein</fullName>
    </submittedName>
</protein>
<feature type="transmembrane region" description="Helical" evidence="1">
    <location>
        <begin position="97"/>
        <end position="120"/>
    </location>
</feature>
<evidence type="ECO:0000313" key="2">
    <source>
        <dbReference type="EMBL" id="SVD22469.1"/>
    </source>
</evidence>
<evidence type="ECO:0000256" key="1">
    <source>
        <dbReference type="SAM" id="Phobius"/>
    </source>
</evidence>
<feature type="non-terminal residue" evidence="2">
    <location>
        <position position="249"/>
    </location>
</feature>
<dbReference type="AlphaFoldDB" id="A0A382TK32"/>
<keyword evidence="1" id="KW-0472">Membrane</keyword>